<evidence type="ECO:0000256" key="3">
    <source>
        <dbReference type="ARBA" id="ARBA00022679"/>
    </source>
</evidence>
<keyword evidence="5 10" id="KW-0418">Kinase</keyword>
<dbReference type="Gene3D" id="1.10.510.10">
    <property type="entry name" value="Transferase(Phosphotransferase) domain 1"/>
    <property type="match status" value="1"/>
</dbReference>
<keyword evidence="11" id="KW-1185">Reference proteome</keyword>
<evidence type="ECO:0000313" key="10">
    <source>
        <dbReference type="EMBL" id="PVH98709.1"/>
    </source>
</evidence>
<evidence type="ECO:0000256" key="7">
    <source>
        <dbReference type="ARBA" id="ARBA00047899"/>
    </source>
</evidence>
<dbReference type="PANTHER" id="PTHR43671:SF98">
    <property type="entry name" value="SERINE_THREONINE-PROTEIN KINASE NEK11"/>
    <property type="match status" value="1"/>
</dbReference>
<dbReference type="SMART" id="SM00220">
    <property type="entry name" value="S_TKc"/>
    <property type="match status" value="1"/>
</dbReference>
<dbReference type="Proteomes" id="UP000244855">
    <property type="component" value="Unassembled WGS sequence"/>
</dbReference>
<comment type="catalytic activity">
    <reaction evidence="7">
        <text>L-threonyl-[protein] + ATP = O-phospho-L-threonyl-[protein] + ADP + H(+)</text>
        <dbReference type="Rhea" id="RHEA:46608"/>
        <dbReference type="Rhea" id="RHEA-COMP:11060"/>
        <dbReference type="Rhea" id="RHEA-COMP:11605"/>
        <dbReference type="ChEBI" id="CHEBI:15378"/>
        <dbReference type="ChEBI" id="CHEBI:30013"/>
        <dbReference type="ChEBI" id="CHEBI:30616"/>
        <dbReference type="ChEBI" id="CHEBI:61977"/>
        <dbReference type="ChEBI" id="CHEBI:456216"/>
        <dbReference type="EC" id="2.7.11.1"/>
    </reaction>
</comment>
<dbReference type="GO" id="GO:0005524">
    <property type="term" value="F:ATP binding"/>
    <property type="evidence" value="ECO:0007669"/>
    <property type="project" value="UniProtKB-KW"/>
</dbReference>
<proteinExistence type="predicted"/>
<dbReference type="STRING" id="97972.A0A2V1DN70"/>
<dbReference type="InterPro" id="IPR011009">
    <property type="entry name" value="Kinase-like_dom_sf"/>
</dbReference>
<dbReference type="GO" id="GO:0004674">
    <property type="term" value="F:protein serine/threonine kinase activity"/>
    <property type="evidence" value="ECO:0007669"/>
    <property type="project" value="UniProtKB-KW"/>
</dbReference>
<dbReference type="EMBL" id="KZ805407">
    <property type="protein sequence ID" value="PVH98709.1"/>
    <property type="molecule type" value="Genomic_DNA"/>
</dbReference>
<keyword evidence="4" id="KW-0547">Nucleotide-binding</keyword>
<comment type="catalytic activity">
    <reaction evidence="8">
        <text>L-seryl-[protein] + ATP = O-phospho-L-seryl-[protein] + ADP + H(+)</text>
        <dbReference type="Rhea" id="RHEA:17989"/>
        <dbReference type="Rhea" id="RHEA-COMP:9863"/>
        <dbReference type="Rhea" id="RHEA-COMP:11604"/>
        <dbReference type="ChEBI" id="CHEBI:15378"/>
        <dbReference type="ChEBI" id="CHEBI:29999"/>
        <dbReference type="ChEBI" id="CHEBI:30616"/>
        <dbReference type="ChEBI" id="CHEBI:83421"/>
        <dbReference type="ChEBI" id="CHEBI:456216"/>
        <dbReference type="EC" id="2.7.11.1"/>
    </reaction>
</comment>
<organism evidence="10 11">
    <name type="scientific">Periconia macrospinosa</name>
    <dbReference type="NCBI Taxonomy" id="97972"/>
    <lineage>
        <taxon>Eukaryota</taxon>
        <taxon>Fungi</taxon>
        <taxon>Dikarya</taxon>
        <taxon>Ascomycota</taxon>
        <taxon>Pezizomycotina</taxon>
        <taxon>Dothideomycetes</taxon>
        <taxon>Pleosporomycetidae</taxon>
        <taxon>Pleosporales</taxon>
        <taxon>Massarineae</taxon>
        <taxon>Periconiaceae</taxon>
        <taxon>Periconia</taxon>
    </lineage>
</organism>
<feature type="domain" description="Protein kinase" evidence="9">
    <location>
        <begin position="1"/>
        <end position="296"/>
    </location>
</feature>
<evidence type="ECO:0000256" key="2">
    <source>
        <dbReference type="ARBA" id="ARBA00022527"/>
    </source>
</evidence>
<sequence>MSFSSLQVVRQLSVDAAENNEGIFLVRDQANNRLLIEKRFKLFDIWNGFAQREIDILFQLRGHRNITSIEGYYLHDGTPDDTKGSVWLEYCDQGTLEDSINQHDDEDRKIPEPCIWYVFLQLAEAVRYCQMGPFNAPCPQWDTIFHLDLNPSNVLLEGEVEHRFGKFPRVLLADFGCSMRLSTQMENARLLEENPEADVPLPFTCDWQNAEYSPPETPSFNLRSDIYQIGLVIYCMIVTDSAISPNTDLVQGLWSEGDVYTAPLLRLVNACLENEPARRPDIIQLIQMIVSQGPNA</sequence>
<keyword evidence="6" id="KW-0067">ATP-binding</keyword>
<evidence type="ECO:0000256" key="6">
    <source>
        <dbReference type="ARBA" id="ARBA00022840"/>
    </source>
</evidence>
<dbReference type="EC" id="2.7.11.1" evidence="1"/>
<dbReference type="InterPro" id="IPR050660">
    <property type="entry name" value="NEK_Ser/Thr_kinase"/>
</dbReference>
<evidence type="ECO:0000313" key="11">
    <source>
        <dbReference type="Proteomes" id="UP000244855"/>
    </source>
</evidence>
<evidence type="ECO:0000256" key="8">
    <source>
        <dbReference type="ARBA" id="ARBA00048679"/>
    </source>
</evidence>
<dbReference type="PROSITE" id="PS50011">
    <property type="entry name" value="PROTEIN_KINASE_DOM"/>
    <property type="match status" value="1"/>
</dbReference>
<keyword evidence="3" id="KW-0808">Transferase</keyword>
<evidence type="ECO:0000259" key="9">
    <source>
        <dbReference type="PROSITE" id="PS50011"/>
    </source>
</evidence>
<dbReference type="CDD" id="cd00180">
    <property type="entry name" value="PKc"/>
    <property type="match status" value="1"/>
</dbReference>
<gene>
    <name evidence="10" type="ORF">DM02DRAFT_657039</name>
</gene>
<keyword evidence="2" id="KW-0723">Serine/threonine-protein kinase</keyword>
<name>A0A2V1DN70_9PLEO</name>
<dbReference type="InterPro" id="IPR000719">
    <property type="entry name" value="Prot_kinase_dom"/>
</dbReference>
<evidence type="ECO:0000256" key="4">
    <source>
        <dbReference type="ARBA" id="ARBA00022741"/>
    </source>
</evidence>
<dbReference type="GO" id="GO:0005634">
    <property type="term" value="C:nucleus"/>
    <property type="evidence" value="ECO:0007669"/>
    <property type="project" value="TreeGrafter"/>
</dbReference>
<dbReference type="AlphaFoldDB" id="A0A2V1DN70"/>
<dbReference type="OrthoDB" id="310217at2759"/>
<reference evidence="10 11" key="1">
    <citation type="journal article" date="2018" name="Sci. Rep.">
        <title>Comparative genomics provides insights into the lifestyle and reveals functional heterogeneity of dark septate endophytic fungi.</title>
        <authorList>
            <person name="Knapp D.G."/>
            <person name="Nemeth J.B."/>
            <person name="Barry K."/>
            <person name="Hainaut M."/>
            <person name="Henrissat B."/>
            <person name="Johnson J."/>
            <person name="Kuo A."/>
            <person name="Lim J.H.P."/>
            <person name="Lipzen A."/>
            <person name="Nolan M."/>
            <person name="Ohm R.A."/>
            <person name="Tamas L."/>
            <person name="Grigoriev I.V."/>
            <person name="Spatafora J.W."/>
            <person name="Nagy L.G."/>
            <person name="Kovacs G.M."/>
        </authorList>
    </citation>
    <scope>NUCLEOTIDE SEQUENCE [LARGE SCALE GENOMIC DNA]</scope>
    <source>
        <strain evidence="10 11">DSE2036</strain>
    </source>
</reference>
<evidence type="ECO:0000256" key="1">
    <source>
        <dbReference type="ARBA" id="ARBA00012513"/>
    </source>
</evidence>
<accession>A0A2V1DN70</accession>
<evidence type="ECO:0000256" key="5">
    <source>
        <dbReference type="ARBA" id="ARBA00022777"/>
    </source>
</evidence>
<dbReference type="SUPFAM" id="SSF56112">
    <property type="entry name" value="Protein kinase-like (PK-like)"/>
    <property type="match status" value="1"/>
</dbReference>
<protein>
    <recommendedName>
        <fullName evidence="1">non-specific serine/threonine protein kinase</fullName>
        <ecNumber evidence="1">2.7.11.1</ecNumber>
    </recommendedName>
</protein>
<dbReference type="PANTHER" id="PTHR43671">
    <property type="entry name" value="SERINE/THREONINE-PROTEIN KINASE NEK"/>
    <property type="match status" value="1"/>
</dbReference>
<dbReference type="Pfam" id="PF00069">
    <property type="entry name" value="Pkinase"/>
    <property type="match status" value="1"/>
</dbReference>